<dbReference type="AlphaFoldDB" id="A0A4U5N7K9"/>
<gene>
    <name evidence="2" type="ORF">L596_019058</name>
</gene>
<sequence length="229" mass="25393">MVHRRFVGSVSETKSEVETKEPVSEIDFEDVVNKPVVKLWGQAEAKSSKETEMNGLKPADQDETAILREKVRCEVSKRMGELLLKGHTMLDQYCETCMGILMESRAKVIQCLQCTIWQEFAPPQPKPEPMTEMDSISDHEPSPKRIAIQSAGPPSAKDAQLLAKMEISEETSSSQASCSVGLYQYASRSVANKLKWACDALDACTHPTEVLALIDVVSSATKFLKENEL</sequence>
<feature type="region of interest" description="Disordered" evidence="1">
    <location>
        <begin position="122"/>
        <end position="153"/>
    </location>
</feature>
<dbReference type="Pfam" id="PF06677">
    <property type="entry name" value="Auto_anti-p27"/>
    <property type="match status" value="1"/>
</dbReference>
<dbReference type="PANTHER" id="PTHR16537:SF1">
    <property type="entry name" value="PROTEIN ZNRD2"/>
    <property type="match status" value="1"/>
</dbReference>
<evidence type="ECO:0000313" key="3">
    <source>
        <dbReference type="Proteomes" id="UP000298663"/>
    </source>
</evidence>
<dbReference type="PANTHER" id="PTHR16537">
    <property type="entry name" value="SJOEGREN SYNDROME/SCLERODERMA AUTOANTIGEN 1"/>
    <property type="match status" value="1"/>
</dbReference>
<dbReference type="OrthoDB" id="1667587at2759"/>
<dbReference type="InterPro" id="IPR051888">
    <property type="entry name" value="UPF0148_domain"/>
</dbReference>
<dbReference type="EMBL" id="AZBU02000005">
    <property type="protein sequence ID" value="TKR78213.1"/>
    <property type="molecule type" value="Genomic_DNA"/>
</dbReference>
<accession>A0A4U5N7K9</accession>
<dbReference type="Proteomes" id="UP000298663">
    <property type="component" value="Unassembled WGS sequence"/>
</dbReference>
<protein>
    <submittedName>
        <fullName evidence="2">Uncharacterized protein</fullName>
    </submittedName>
</protein>
<name>A0A4U5N7K9_STECR</name>
<organism evidence="2 3">
    <name type="scientific">Steinernema carpocapsae</name>
    <name type="common">Entomopathogenic nematode</name>
    <dbReference type="NCBI Taxonomy" id="34508"/>
    <lineage>
        <taxon>Eukaryota</taxon>
        <taxon>Metazoa</taxon>
        <taxon>Ecdysozoa</taxon>
        <taxon>Nematoda</taxon>
        <taxon>Chromadorea</taxon>
        <taxon>Rhabditida</taxon>
        <taxon>Tylenchina</taxon>
        <taxon>Panagrolaimomorpha</taxon>
        <taxon>Strongyloidoidea</taxon>
        <taxon>Steinernematidae</taxon>
        <taxon>Steinernema</taxon>
    </lineage>
</organism>
<comment type="caution">
    <text evidence="2">The sequence shown here is derived from an EMBL/GenBank/DDBJ whole genome shotgun (WGS) entry which is preliminary data.</text>
</comment>
<evidence type="ECO:0000313" key="2">
    <source>
        <dbReference type="EMBL" id="TKR78213.1"/>
    </source>
</evidence>
<dbReference type="STRING" id="34508.A0A4U5N7K9"/>
<proteinExistence type="predicted"/>
<reference evidence="2 3" key="1">
    <citation type="journal article" date="2015" name="Genome Biol.">
        <title>Comparative genomics of Steinernema reveals deeply conserved gene regulatory networks.</title>
        <authorList>
            <person name="Dillman A.R."/>
            <person name="Macchietto M."/>
            <person name="Porter C.F."/>
            <person name="Rogers A."/>
            <person name="Williams B."/>
            <person name="Antoshechkin I."/>
            <person name="Lee M.M."/>
            <person name="Goodwin Z."/>
            <person name="Lu X."/>
            <person name="Lewis E.E."/>
            <person name="Goodrich-Blair H."/>
            <person name="Stock S.P."/>
            <person name="Adams B.J."/>
            <person name="Sternberg P.W."/>
            <person name="Mortazavi A."/>
        </authorList>
    </citation>
    <scope>NUCLEOTIDE SEQUENCE [LARGE SCALE GENOMIC DNA]</scope>
    <source>
        <strain evidence="2 3">ALL</strain>
    </source>
</reference>
<evidence type="ECO:0000256" key="1">
    <source>
        <dbReference type="SAM" id="MobiDB-lite"/>
    </source>
</evidence>
<dbReference type="InterPro" id="IPR009563">
    <property type="entry name" value="SSSCA1"/>
</dbReference>
<keyword evidence="3" id="KW-1185">Reference proteome</keyword>
<reference evidence="2 3" key="2">
    <citation type="journal article" date="2019" name="G3 (Bethesda)">
        <title>Hybrid Assembly of the Genome of the Entomopathogenic Nematode Steinernema carpocapsae Identifies the X-Chromosome.</title>
        <authorList>
            <person name="Serra L."/>
            <person name="Macchietto M."/>
            <person name="Macias-Munoz A."/>
            <person name="McGill C.J."/>
            <person name="Rodriguez I.M."/>
            <person name="Rodriguez B."/>
            <person name="Murad R."/>
            <person name="Mortazavi A."/>
        </authorList>
    </citation>
    <scope>NUCLEOTIDE SEQUENCE [LARGE SCALE GENOMIC DNA]</scope>
    <source>
        <strain evidence="2 3">ALL</strain>
    </source>
</reference>